<dbReference type="AlphaFoldDB" id="A0A6J6C0S0"/>
<dbReference type="Gene3D" id="3.40.50.300">
    <property type="entry name" value="P-loop containing nucleotide triphosphate hydrolases"/>
    <property type="match status" value="1"/>
</dbReference>
<sequence>MAEQQDVLTSIRDSTSEGFVASTLFSQGWNVLFRALDYESLKAHIGIQDSQNATLLISVDSEGLTQSGITELRESVKTLILLHTTPENKSDFPEAIPLPETALGLIALMRGSIRSPMIRSQGTHSVTRSAKTIAVGGISGGLGCTTLAVNLSIELAALEKRTLLVDAHAYAPSIFRLLGQRGLNAPQEFSKVSQYLWASEITQENVVSEIERLDRASNEFDFIVLDLGVIYDFASQLSGRRWSGQALMWVSTYADSLMVLGPSDRVGLERLQNFAGELKRNAIKPPLTFLHVLRQQGKRESANAERFLKIITPLRPEKICEFPFDPRSVLKAEVEESSLMESNERGIVRKVIAEIAGQFTS</sequence>
<organism evidence="1">
    <name type="scientific">freshwater metagenome</name>
    <dbReference type="NCBI Taxonomy" id="449393"/>
    <lineage>
        <taxon>unclassified sequences</taxon>
        <taxon>metagenomes</taxon>
        <taxon>ecological metagenomes</taxon>
    </lineage>
</organism>
<accession>A0A6J6C0S0</accession>
<dbReference type="SUPFAM" id="SSF52540">
    <property type="entry name" value="P-loop containing nucleoside triphosphate hydrolases"/>
    <property type="match status" value="1"/>
</dbReference>
<dbReference type="EMBL" id="CAEZSQ010000090">
    <property type="protein sequence ID" value="CAB4544714.1"/>
    <property type="molecule type" value="Genomic_DNA"/>
</dbReference>
<proteinExistence type="predicted"/>
<evidence type="ECO:0000313" key="1">
    <source>
        <dbReference type="EMBL" id="CAB4544714.1"/>
    </source>
</evidence>
<gene>
    <name evidence="1" type="ORF">UFOPK1458_00491</name>
</gene>
<protein>
    <submittedName>
        <fullName evidence="1">Unannotated protein</fullName>
    </submittedName>
</protein>
<dbReference type="InterPro" id="IPR027417">
    <property type="entry name" value="P-loop_NTPase"/>
</dbReference>
<reference evidence="1" key="1">
    <citation type="submission" date="2020-05" db="EMBL/GenBank/DDBJ databases">
        <authorList>
            <person name="Chiriac C."/>
            <person name="Salcher M."/>
            <person name="Ghai R."/>
            <person name="Kavagutti S V."/>
        </authorList>
    </citation>
    <scope>NUCLEOTIDE SEQUENCE</scope>
</reference>
<name>A0A6J6C0S0_9ZZZZ</name>